<keyword evidence="3" id="KW-1185">Reference proteome</keyword>
<evidence type="ECO:0000313" key="2">
    <source>
        <dbReference type="EMBL" id="KAL0945314.1"/>
    </source>
</evidence>
<reference evidence="3" key="1">
    <citation type="submission" date="2024-06" db="EMBL/GenBank/DDBJ databases">
        <title>Multi-omics analyses provide insights into the biosynthesis of the anticancer antibiotic pleurotin in Hohenbuehelia grisea.</title>
        <authorList>
            <person name="Weaver J.A."/>
            <person name="Alberti F."/>
        </authorList>
    </citation>
    <scope>NUCLEOTIDE SEQUENCE [LARGE SCALE GENOMIC DNA]</scope>
    <source>
        <strain evidence="3">T-177</strain>
    </source>
</reference>
<dbReference type="Gene3D" id="2.60.20.10">
    <property type="entry name" value="Crystallins"/>
    <property type="match status" value="1"/>
</dbReference>
<accession>A0ABR3IPZ0</accession>
<dbReference type="EMBL" id="JASNQZ010000018">
    <property type="protein sequence ID" value="KAL0945314.1"/>
    <property type="molecule type" value="Genomic_DNA"/>
</dbReference>
<feature type="chain" id="PRO_5046817285" description="Secreted protein" evidence="1">
    <location>
        <begin position="25"/>
        <end position="141"/>
    </location>
</feature>
<gene>
    <name evidence="2" type="ORF">HGRIS_000817</name>
</gene>
<evidence type="ECO:0008006" key="4">
    <source>
        <dbReference type="Google" id="ProtNLM"/>
    </source>
</evidence>
<comment type="caution">
    <text evidence="2">The sequence shown here is derived from an EMBL/GenBank/DDBJ whole genome shotgun (WGS) entry which is preliminary data.</text>
</comment>
<proteinExistence type="predicted"/>
<name>A0ABR3IPZ0_9AGAR</name>
<dbReference type="Proteomes" id="UP001556367">
    <property type="component" value="Unassembled WGS sequence"/>
</dbReference>
<keyword evidence="1" id="KW-0732">Signal</keyword>
<protein>
    <recommendedName>
        <fullName evidence="4">Secreted protein</fullName>
    </recommendedName>
</protein>
<feature type="signal peptide" evidence="1">
    <location>
        <begin position="1"/>
        <end position="24"/>
    </location>
</feature>
<organism evidence="2 3">
    <name type="scientific">Hohenbuehelia grisea</name>
    <dbReference type="NCBI Taxonomy" id="104357"/>
    <lineage>
        <taxon>Eukaryota</taxon>
        <taxon>Fungi</taxon>
        <taxon>Dikarya</taxon>
        <taxon>Basidiomycota</taxon>
        <taxon>Agaricomycotina</taxon>
        <taxon>Agaricomycetes</taxon>
        <taxon>Agaricomycetidae</taxon>
        <taxon>Agaricales</taxon>
        <taxon>Pleurotineae</taxon>
        <taxon>Pleurotaceae</taxon>
        <taxon>Hohenbuehelia</taxon>
    </lineage>
</organism>
<evidence type="ECO:0000313" key="3">
    <source>
        <dbReference type="Proteomes" id="UP001556367"/>
    </source>
</evidence>
<sequence>MQYTPLFIKSIVALFLLFGAMVSASPVPEARAPYQASLYADQNWNGAMSDTWGNQGSCRNLDGGWAFLDNKISSFKIYWGRCTFFKCVLAQYIYPRGGPLTCGEIFREKNCQGVSFDTPNSHNNLGGVAGWNDVISSYRCY</sequence>
<evidence type="ECO:0000256" key="1">
    <source>
        <dbReference type="SAM" id="SignalP"/>
    </source>
</evidence>